<proteinExistence type="predicted"/>
<evidence type="ECO:0000313" key="1">
    <source>
        <dbReference type="EMBL" id="MDC9598952.1"/>
    </source>
</evidence>
<organism evidence="1 2">
    <name type="scientific">Xenorhabdus anantnagensis</name>
    <dbReference type="NCBI Taxonomy" id="3025875"/>
    <lineage>
        <taxon>Bacteria</taxon>
        <taxon>Pseudomonadati</taxon>
        <taxon>Pseudomonadota</taxon>
        <taxon>Gammaproteobacteria</taxon>
        <taxon>Enterobacterales</taxon>
        <taxon>Morganellaceae</taxon>
        <taxon>Xenorhabdus</taxon>
    </lineage>
</organism>
<dbReference type="RefSeq" id="WP_273577637.1">
    <property type="nucleotide sequence ID" value="NZ_JAQRFN010000056.1"/>
</dbReference>
<comment type="caution">
    <text evidence="1">The sequence shown here is derived from an EMBL/GenBank/DDBJ whole genome shotgun (WGS) entry which is preliminary data.</text>
</comment>
<keyword evidence="2" id="KW-1185">Reference proteome</keyword>
<dbReference type="EMBL" id="JAQRFN010000056">
    <property type="protein sequence ID" value="MDC9598952.1"/>
    <property type="molecule type" value="Genomic_DNA"/>
</dbReference>
<reference evidence="1 2" key="1">
    <citation type="submission" date="2023-02" db="EMBL/GenBank/DDBJ databases">
        <title>Entomopathogenic bacteria.</title>
        <authorList>
            <person name="Machado R.A."/>
        </authorList>
    </citation>
    <scope>NUCLEOTIDE SEQUENCE [LARGE SCALE GENOMIC DNA]</scope>
    <source>
        <strain evidence="1 2">XENO-2</strain>
    </source>
</reference>
<accession>A0ABT5LWZ7</accession>
<sequence length="150" mass="16859">MRNEFKNNTVNDIASRLKVAANVAKTYSGNEITVNCDELLKLCEAAKKFADYEIIINAYHQDDADWHKLADINGSAICALVDGIIKLQSKLAEYENMEPYIWGVYSKEFDTIIGYEITEHSAKVVADSLTENSPSGDLHSIFPLYRHPSK</sequence>
<evidence type="ECO:0000313" key="2">
    <source>
        <dbReference type="Proteomes" id="UP001220225"/>
    </source>
</evidence>
<gene>
    <name evidence="1" type="ORF">PSI14_19485</name>
</gene>
<protein>
    <submittedName>
        <fullName evidence="1">Uncharacterized protein</fullName>
    </submittedName>
</protein>
<name>A0ABT5LWZ7_9GAMM</name>
<dbReference type="Proteomes" id="UP001220225">
    <property type="component" value="Unassembled WGS sequence"/>
</dbReference>